<protein>
    <recommendedName>
        <fullName evidence="3">DUF2514 domain-containing protein</fullName>
    </recommendedName>
</protein>
<evidence type="ECO:0008006" key="3">
    <source>
        <dbReference type="Google" id="ProtNLM"/>
    </source>
</evidence>
<dbReference type="AlphaFoldDB" id="A0A085VQX7"/>
<proteinExistence type="predicted"/>
<organism evidence="1 2">
    <name type="scientific">Pseudomonas syringae</name>
    <dbReference type="NCBI Taxonomy" id="317"/>
    <lineage>
        <taxon>Bacteria</taxon>
        <taxon>Pseudomonadati</taxon>
        <taxon>Pseudomonadota</taxon>
        <taxon>Gammaproteobacteria</taxon>
        <taxon>Pseudomonadales</taxon>
        <taxon>Pseudomonadaceae</taxon>
        <taxon>Pseudomonas</taxon>
    </lineage>
</organism>
<name>A0A085VQX7_PSESX</name>
<keyword evidence="2" id="KW-1185">Reference proteome</keyword>
<dbReference type="OrthoDB" id="6905291at2"/>
<dbReference type="EMBL" id="JPQU01000015">
    <property type="protein sequence ID" value="KFE57840.1"/>
    <property type="molecule type" value="Genomic_DNA"/>
</dbReference>
<dbReference type="PATRIC" id="fig|317.175.peg.405"/>
<accession>A0A085VQX7</accession>
<dbReference type="InterPro" id="IPR019659">
    <property type="entry name" value="DUF2514"/>
</dbReference>
<evidence type="ECO:0000313" key="1">
    <source>
        <dbReference type="EMBL" id="KFE57840.1"/>
    </source>
</evidence>
<reference evidence="1 2" key="1">
    <citation type="submission" date="2014-07" db="EMBL/GenBank/DDBJ databases">
        <title>Draft Genome Sequences of Environmental Pseudomonas syringae strains.</title>
        <authorList>
            <person name="Baltrus D.A."/>
            <person name="Berge O."/>
            <person name="Morris C."/>
        </authorList>
    </citation>
    <scope>NUCLEOTIDE SEQUENCE [LARGE SCALE GENOMIC DNA]</scope>
    <source>
        <strain evidence="1 2">GAW0119</strain>
    </source>
</reference>
<comment type="caution">
    <text evidence="1">The sequence shown here is derived from an EMBL/GenBank/DDBJ whole genome shotgun (WGS) entry which is preliminary data.</text>
</comment>
<dbReference type="RefSeq" id="WP_032625478.1">
    <property type="nucleotide sequence ID" value="NZ_JPQU01000015.1"/>
</dbReference>
<dbReference type="Pfam" id="PF10721">
    <property type="entry name" value="DUF2514"/>
    <property type="match status" value="1"/>
</dbReference>
<evidence type="ECO:0000313" key="2">
    <source>
        <dbReference type="Proteomes" id="UP000028631"/>
    </source>
</evidence>
<sequence length="173" mass="18226">MKAFYTRTGVALASIATVLGILYAAYSHGVAVTDAKWNAKWADQHLLQARNAAAATTLNRNEEQRRQTAANQVGSDARDQIKMATDAGTAADAAGDRVRNKAGKLAAGARCSPSDPGIAERGQAATRAAMVLSELFQRADKRAGELAKAYDAARIAGKTCEEAYDSLRINTAG</sequence>
<gene>
    <name evidence="1" type="ORF">IV01_01895</name>
</gene>
<dbReference type="Proteomes" id="UP000028631">
    <property type="component" value="Unassembled WGS sequence"/>
</dbReference>